<dbReference type="Gene3D" id="2.150.10.10">
    <property type="entry name" value="Serralysin-like metalloprotease, C-terminal"/>
    <property type="match status" value="3"/>
</dbReference>
<gene>
    <name evidence="5" type="ORF">GCM10008942_18160</name>
</gene>
<dbReference type="PRINTS" id="PR00313">
    <property type="entry name" value="CABNDNGRPT"/>
</dbReference>
<evidence type="ECO:0000313" key="5">
    <source>
        <dbReference type="EMBL" id="GAA0569796.1"/>
    </source>
</evidence>
<dbReference type="PANTHER" id="PTHR38340:SF1">
    <property type="entry name" value="S-LAYER PROTEIN"/>
    <property type="match status" value="1"/>
</dbReference>
<dbReference type="Proteomes" id="UP001499951">
    <property type="component" value="Unassembled WGS sequence"/>
</dbReference>
<comment type="caution">
    <text evidence="5">The sequence shown here is derived from an EMBL/GenBank/DDBJ whole genome shotgun (WGS) entry which is preliminary data.</text>
</comment>
<dbReference type="InterPro" id="IPR014755">
    <property type="entry name" value="Cu-Rt/internalin_Ig-like"/>
</dbReference>
<dbReference type="PROSITE" id="PS00330">
    <property type="entry name" value="HEMOLYSIN_CALCIUM"/>
    <property type="match status" value="4"/>
</dbReference>
<feature type="domain" description="SbsA Ig-like" evidence="4">
    <location>
        <begin position="838"/>
        <end position="945"/>
    </location>
</feature>
<name>A0ABN1EMN1_9PROT</name>
<keyword evidence="2" id="KW-0964">Secreted</keyword>
<dbReference type="Pfam" id="PF13205">
    <property type="entry name" value="Big_5"/>
    <property type="match status" value="2"/>
</dbReference>
<proteinExistence type="predicted"/>
<dbReference type="SUPFAM" id="SSF51120">
    <property type="entry name" value="beta-Roll"/>
    <property type="match status" value="4"/>
</dbReference>
<dbReference type="RefSeq" id="WP_166929538.1">
    <property type="nucleotide sequence ID" value="NZ_BAAADD010000004.1"/>
</dbReference>
<dbReference type="InterPro" id="IPR032812">
    <property type="entry name" value="SbsA_Ig"/>
</dbReference>
<evidence type="ECO:0000256" key="1">
    <source>
        <dbReference type="ARBA" id="ARBA00004613"/>
    </source>
</evidence>
<dbReference type="Pfam" id="PF00353">
    <property type="entry name" value="HemolysinCabind"/>
    <property type="match status" value="9"/>
</dbReference>
<dbReference type="InterPro" id="IPR050557">
    <property type="entry name" value="RTX_toxin/Mannuronan_C5-epim"/>
</dbReference>
<evidence type="ECO:0000313" key="6">
    <source>
        <dbReference type="Proteomes" id="UP001499951"/>
    </source>
</evidence>
<protein>
    <recommendedName>
        <fullName evidence="4">SbsA Ig-like domain-containing protein</fullName>
    </recommendedName>
</protein>
<reference evidence="5 6" key="1">
    <citation type="journal article" date="2019" name="Int. J. Syst. Evol. Microbiol.">
        <title>The Global Catalogue of Microorganisms (GCM) 10K type strain sequencing project: providing services to taxonomists for standard genome sequencing and annotation.</title>
        <authorList>
            <consortium name="The Broad Institute Genomics Platform"/>
            <consortium name="The Broad Institute Genome Sequencing Center for Infectious Disease"/>
            <person name="Wu L."/>
            <person name="Ma J."/>
        </authorList>
    </citation>
    <scope>NUCLEOTIDE SEQUENCE [LARGE SCALE GENOMIC DNA]</scope>
    <source>
        <strain evidence="5 6">JCM 15089</strain>
    </source>
</reference>
<evidence type="ECO:0000259" key="4">
    <source>
        <dbReference type="Pfam" id="PF13205"/>
    </source>
</evidence>
<dbReference type="EMBL" id="BAAADD010000004">
    <property type="protein sequence ID" value="GAA0569796.1"/>
    <property type="molecule type" value="Genomic_DNA"/>
</dbReference>
<keyword evidence="3" id="KW-0732">Signal</keyword>
<keyword evidence="6" id="KW-1185">Reference proteome</keyword>
<dbReference type="Gene3D" id="2.60.120.380">
    <property type="match status" value="1"/>
</dbReference>
<organism evidence="5 6">
    <name type="scientific">Rhizomicrobium electricum</name>
    <dbReference type="NCBI Taxonomy" id="480070"/>
    <lineage>
        <taxon>Bacteria</taxon>
        <taxon>Pseudomonadati</taxon>
        <taxon>Pseudomonadota</taxon>
        <taxon>Alphaproteobacteria</taxon>
        <taxon>Micropepsales</taxon>
        <taxon>Micropepsaceae</taxon>
        <taxon>Rhizomicrobium</taxon>
    </lineage>
</organism>
<dbReference type="InterPro" id="IPR001343">
    <property type="entry name" value="Hemolysn_Ca-bd"/>
</dbReference>
<dbReference type="Gene3D" id="2.160.20.160">
    <property type="match status" value="2"/>
</dbReference>
<dbReference type="InterPro" id="IPR018511">
    <property type="entry name" value="Hemolysin-typ_Ca-bd_CS"/>
</dbReference>
<comment type="subcellular location">
    <subcellularLocation>
        <location evidence="1">Secreted</location>
    </subcellularLocation>
</comment>
<feature type="domain" description="SbsA Ig-like" evidence="4">
    <location>
        <begin position="722"/>
        <end position="833"/>
    </location>
</feature>
<evidence type="ECO:0000256" key="2">
    <source>
        <dbReference type="ARBA" id="ARBA00022525"/>
    </source>
</evidence>
<evidence type="ECO:0000256" key="3">
    <source>
        <dbReference type="ARBA" id="ARBA00022729"/>
    </source>
</evidence>
<accession>A0ABN1EMN1</accession>
<dbReference type="InterPro" id="IPR011049">
    <property type="entry name" value="Serralysin-like_metalloprot_C"/>
</dbReference>
<dbReference type="Gene3D" id="2.60.40.1220">
    <property type="match status" value="1"/>
</dbReference>
<sequence length="1495" mass="155182">MTTVTNLVSGGNGFYDSDLSVIASTPLTSQSATSFTLSDTGYSITVTGTGLTYSNGHVSGGTITGLSISNSTGIGMASQTWSGFSLSAATVWSAITSGNTAQMNSLFFGGNDTFTGSGSLISFYGFGGDDTFNVTLNGSSQFLPSIDGGSGYDTLNLSGPLPGATQSYTGTPLTTWIKSIEKIKLGAGNNYSLTTYYSDSVLAAGETLTVDASALGAGNTLKFDGSSETDGAFILTGGAGNDTLRGGGGNDTIDGGAGTDTLYLGTMADGVTLDLNLTTAQSLGNLGTDTIRNIENVYGSGTLIGTSGNNTFSVTSGANSIDGGAGIDTLNCAGLYSATVDLSQTGPQHIDANSGLWSTLKSIENVIGTGQNDTFVGNASDNTFDGGSGFDRVSLADSTTGVTIDMRGANPVVTGATGIGNDTYISIEGFVGTNYDDTFVYGGDYSTSQLAYATLDGGDGNDTIDFSHCTSGIGIELSSPKYASIENVIGTAYADQISAPFGTGTHTIDAGAGNDRILMSRGTNVVKAGDGDDIIFMDGDELRDQIDGGAGSDTVYYSNSSSGLDVFAANRITNVETLLLSNSDAQIQFNDGNVAAGATLTIRYRDDSPVPYYPDKYDIDGSAETDGRFDITTLGGNDTLIGGAGADNLKSGGGDDTLKGNGGNDIIDGGAGADTVLYSGNRADYTITFTSDTTLTVAGPDGTDSLSNVEYLQFADQKVSTDRTAPTLTDQYPKDDATDVLEQSGFSLTFSENVKAGTGNIVFHKADGTVVATLDITNSQQVTISANRITLTPNAQLESLTSYYITIDAGAITDLSGNAYAGITSPTAYNFTTAFIADTAPPQLISSTPANYNVGVATDTNLVLTFSEAMKTGTGNITVRDAQTSAVLLTIAATDTAQVAVSGTTVTINPTGTIPAGHDCTVTFDHGAITDLAGNSYEGSIVFTTVPNTITGSTGDDILAGTGINDAIFGLDGNDTLTGGGGTNTLNGGAGIDTVSYAGNATAVNADLTGGIKHDIPSSNNNDVLVNIENLIGSSYGDILQGDAGANVLDGGDGSDALYGLDGNDTLIGGRGNDSLVGGAGTDTMVLSGRPDQYVVQWYSNTNGEFYSVFGPDGSDIAYGMEFAKFSDGRTLSMADFQAQSFDPLAYIASYKDLIQAFGDDAQWGLSHYLNNGFAEGRTTTFNALNYICSYGDLVVAFHDDKTAAEEHYLKNGYYEGRKVTFDPLAYVCSYSDLLIAFHDDKTAAAEHYIKNGYWENRKVTFDALAYVCSYDDLVIAFHNDKTAAEEHYIRNGYWEGRKVTFNALAYIASYNDLIGAFGDDVQAAEEHYIRNGFWEGRKVTFDPVAYLINNTDLGTCGFTATDVTEHYLKNGYWEHRTTNGAFGSEQTNHDLTVGSSVTDTIGTTGDKDWFAVSVTAGQTYTFTLSGVDGGNGTLADPFLSICDAHGVQLTYANDSTNHDAVIRFTALSTGTCYLVASANDTGTGSYKLFATAGG</sequence>
<dbReference type="SUPFAM" id="SSF89260">
    <property type="entry name" value="Collagen-binding domain"/>
    <property type="match status" value="1"/>
</dbReference>
<dbReference type="PANTHER" id="PTHR38340">
    <property type="entry name" value="S-LAYER PROTEIN"/>
    <property type="match status" value="1"/>
</dbReference>